<evidence type="ECO:0000313" key="2">
    <source>
        <dbReference type="Proteomes" id="UP000183812"/>
    </source>
</evidence>
<proteinExistence type="predicted"/>
<sequence>MTVAELYGSPTIWLIILALGIGTFVLRYSFLGWIGNRPLPEWALRHLRYTAVAVLPGLVAPLVLWPAATDGQPDPARLIAAGATLAVGLASRNTLAAILGGLTSLYLALWLLG</sequence>
<protein>
    <submittedName>
        <fullName evidence="1">Branched-chain amino acid transport protein</fullName>
    </submittedName>
</protein>
<dbReference type="RefSeq" id="WP_055211803.1">
    <property type="nucleotide sequence ID" value="NZ_CP061202.1"/>
</dbReference>
<gene>
    <name evidence="1" type="ORF">SAMN04244550_01026</name>
</gene>
<reference evidence="1 2" key="1">
    <citation type="submission" date="2016-10" db="EMBL/GenBank/DDBJ databases">
        <authorList>
            <person name="de Groot N.N."/>
        </authorList>
    </citation>
    <scope>NUCLEOTIDE SEQUENCE [LARGE SCALE GENOMIC DNA]</scope>
    <source>
        <strain evidence="2">DSM 938 / 37b4</strain>
    </source>
</reference>
<dbReference type="OrthoDB" id="6119856at2"/>
<dbReference type="Pfam" id="PF05437">
    <property type="entry name" value="AzlD"/>
    <property type="match status" value="1"/>
</dbReference>
<organism evidence="1 2">
    <name type="scientific">Rhodobacter capsulatus</name>
    <name type="common">Rhodopseudomonas capsulata</name>
    <dbReference type="NCBI Taxonomy" id="1061"/>
    <lineage>
        <taxon>Bacteria</taxon>
        <taxon>Pseudomonadati</taxon>
        <taxon>Pseudomonadota</taxon>
        <taxon>Alphaproteobacteria</taxon>
        <taxon>Rhodobacterales</taxon>
        <taxon>Rhodobacter group</taxon>
        <taxon>Rhodobacter</taxon>
    </lineage>
</organism>
<dbReference type="Proteomes" id="UP000183812">
    <property type="component" value="Unassembled WGS sequence"/>
</dbReference>
<dbReference type="EMBL" id="FNAY01000003">
    <property type="protein sequence ID" value="SDE76716.1"/>
    <property type="molecule type" value="Genomic_DNA"/>
</dbReference>
<dbReference type="AlphaFoldDB" id="A0A0Q0WDS2"/>
<evidence type="ECO:0000313" key="1">
    <source>
        <dbReference type="EMBL" id="SDE76716.1"/>
    </source>
</evidence>
<name>A0A0Q0WDS2_RHOCA</name>
<dbReference type="InterPro" id="IPR008407">
    <property type="entry name" value="Brnchd-chn_aa_trnsp_AzlD"/>
</dbReference>
<accession>A0A0Q0WDS2</accession>